<dbReference type="InterPro" id="IPR036291">
    <property type="entry name" value="NAD(P)-bd_dom_sf"/>
</dbReference>
<protein>
    <submittedName>
        <fullName evidence="6">Glycerol-3-phosphate cytidylyltransferase (EC)</fullName>
        <ecNumber evidence="6">2.7.7.39</ecNumber>
    </submittedName>
</protein>
<dbReference type="PANTHER" id="PTHR22604">
    <property type="entry name" value="OXIDOREDUCTASES"/>
    <property type="match status" value="1"/>
</dbReference>
<keyword evidence="6" id="KW-0808">Transferase</keyword>
<proteinExistence type="inferred from homology"/>
<gene>
    <name evidence="6" type="ORF">HELGO_WM8293</name>
</gene>
<evidence type="ECO:0000259" key="5">
    <source>
        <dbReference type="Pfam" id="PF22725"/>
    </source>
</evidence>
<keyword evidence="2" id="KW-0560">Oxidoreductase</keyword>
<name>A0A6S6SVG5_9BACT</name>
<dbReference type="EMBL" id="CACVAW010000061">
    <property type="protein sequence ID" value="CAA6814600.1"/>
    <property type="molecule type" value="Genomic_DNA"/>
</dbReference>
<dbReference type="Gene3D" id="3.30.360.10">
    <property type="entry name" value="Dihydrodipicolinate Reductase, domain 2"/>
    <property type="match status" value="1"/>
</dbReference>
<dbReference type="Pfam" id="PF22725">
    <property type="entry name" value="GFO_IDH_MocA_C3"/>
    <property type="match status" value="1"/>
</dbReference>
<dbReference type="InterPro" id="IPR055170">
    <property type="entry name" value="GFO_IDH_MocA-like_dom"/>
</dbReference>
<evidence type="ECO:0000313" key="6">
    <source>
        <dbReference type="EMBL" id="CAA6814600.1"/>
    </source>
</evidence>
<dbReference type="EC" id="2.7.7.39" evidence="6"/>
<evidence type="ECO:0000259" key="3">
    <source>
        <dbReference type="Pfam" id="PF01408"/>
    </source>
</evidence>
<dbReference type="GO" id="GO:0000166">
    <property type="term" value="F:nucleotide binding"/>
    <property type="evidence" value="ECO:0007669"/>
    <property type="project" value="InterPro"/>
</dbReference>
<accession>A0A6S6SVG5</accession>
<dbReference type="PANTHER" id="PTHR22604:SF105">
    <property type="entry name" value="TRANS-1,2-DIHYDROBENZENE-1,2-DIOL DEHYDROGENASE"/>
    <property type="match status" value="1"/>
</dbReference>
<dbReference type="Pfam" id="PF01467">
    <property type="entry name" value="CTP_transf_like"/>
    <property type="match status" value="1"/>
</dbReference>
<sequence>MAKIVITYGTFDLFHIGHLNILKRAKEFGDHLIVGVTSEIYDRSRGKLNVVQDLETRLNAIKKLDFVDKVIVETHKNQKIEDIKHYKVDRFVIGDDWIGKFDYLKDFCEVIYLPRTKDISSTQLRKSIDSIKLGIIGTGRIAHRFATECSFVEGIEVHSVYSRDMKNVKSFIQNHDILYGFDNLDSFLKSDIDAVYIASPHENHYEQSKKVLHNKKHLLCEKPITLKVKEVEELVELALENNLILLEAVKTAFLPAFNKLLDEIKSGIIGDVIEVKATFTKLIEDRTLREWQSPFGGATNELSTYPLLLATKLLGDVEDIVFYTQKDNNVDLSNTIICKHKDNKVSISTVGIGMKSEGEAVISGTKGYIVIPAPWWLTREFKIKFEDIHKEYNFNYEFEGDGLRYEISEFKSLINRKNLISNMYSHNDMLKINKIIAKFNEKDFK</sequence>
<organism evidence="6">
    <name type="scientific">uncultured Campylobacterales bacterium</name>
    <dbReference type="NCBI Taxonomy" id="352960"/>
    <lineage>
        <taxon>Bacteria</taxon>
        <taxon>Pseudomonadati</taxon>
        <taxon>Campylobacterota</taxon>
        <taxon>Epsilonproteobacteria</taxon>
        <taxon>Campylobacterales</taxon>
        <taxon>environmental samples</taxon>
    </lineage>
</organism>
<dbReference type="SUPFAM" id="SSF52374">
    <property type="entry name" value="Nucleotidylyl transferase"/>
    <property type="match status" value="1"/>
</dbReference>
<dbReference type="InterPro" id="IPR014729">
    <property type="entry name" value="Rossmann-like_a/b/a_fold"/>
</dbReference>
<dbReference type="Pfam" id="PF01408">
    <property type="entry name" value="GFO_IDH_MocA"/>
    <property type="match status" value="1"/>
</dbReference>
<reference evidence="6" key="1">
    <citation type="submission" date="2020-01" db="EMBL/GenBank/DDBJ databases">
        <authorList>
            <person name="Meier V. D."/>
            <person name="Meier V D."/>
        </authorList>
    </citation>
    <scope>NUCLEOTIDE SEQUENCE</scope>
    <source>
        <strain evidence="6">HLG_WM_MAG_12</strain>
    </source>
</reference>
<dbReference type="InterPro" id="IPR000683">
    <property type="entry name" value="Gfo/Idh/MocA-like_OxRdtase_N"/>
</dbReference>
<evidence type="ECO:0000259" key="4">
    <source>
        <dbReference type="Pfam" id="PF01467"/>
    </source>
</evidence>
<keyword evidence="6" id="KW-0548">Nucleotidyltransferase</keyword>
<feature type="domain" description="GFO/IDH/MocA-like oxidoreductase" evidence="5">
    <location>
        <begin position="259"/>
        <end position="369"/>
    </location>
</feature>
<dbReference type="Gene3D" id="3.40.50.620">
    <property type="entry name" value="HUPs"/>
    <property type="match status" value="1"/>
</dbReference>
<dbReference type="Gene3D" id="3.40.50.720">
    <property type="entry name" value="NAD(P)-binding Rossmann-like Domain"/>
    <property type="match status" value="1"/>
</dbReference>
<dbReference type="SUPFAM" id="SSF55347">
    <property type="entry name" value="Glyceraldehyde-3-phosphate dehydrogenase-like, C-terminal domain"/>
    <property type="match status" value="1"/>
</dbReference>
<feature type="domain" description="Gfo/Idh/MocA-like oxidoreductase N-terminal" evidence="3">
    <location>
        <begin position="131"/>
        <end position="245"/>
    </location>
</feature>
<dbReference type="AlphaFoldDB" id="A0A6S6SVG5"/>
<dbReference type="SUPFAM" id="SSF51735">
    <property type="entry name" value="NAD(P)-binding Rossmann-fold domains"/>
    <property type="match status" value="1"/>
</dbReference>
<comment type="similarity">
    <text evidence="1">Belongs to the Gfo/Idh/MocA family.</text>
</comment>
<feature type="domain" description="Cytidyltransferase-like" evidence="4">
    <location>
        <begin position="6"/>
        <end position="126"/>
    </location>
</feature>
<dbReference type="InterPro" id="IPR004821">
    <property type="entry name" value="Cyt_trans-like"/>
</dbReference>
<evidence type="ECO:0000256" key="2">
    <source>
        <dbReference type="ARBA" id="ARBA00023002"/>
    </source>
</evidence>
<evidence type="ECO:0000256" key="1">
    <source>
        <dbReference type="ARBA" id="ARBA00010928"/>
    </source>
</evidence>
<dbReference type="NCBIfam" id="TIGR00125">
    <property type="entry name" value="cyt_tran_rel"/>
    <property type="match status" value="1"/>
</dbReference>
<dbReference type="GO" id="GO:0047348">
    <property type="term" value="F:glycerol-3-phosphate cytidylyltransferase activity"/>
    <property type="evidence" value="ECO:0007669"/>
    <property type="project" value="UniProtKB-EC"/>
</dbReference>
<dbReference type="InterPro" id="IPR050984">
    <property type="entry name" value="Gfo/Idh/MocA_domain"/>
</dbReference>
<dbReference type="GO" id="GO:0016491">
    <property type="term" value="F:oxidoreductase activity"/>
    <property type="evidence" value="ECO:0007669"/>
    <property type="project" value="UniProtKB-KW"/>
</dbReference>